<evidence type="ECO:0000256" key="4">
    <source>
        <dbReference type="ARBA" id="ARBA00022448"/>
    </source>
</evidence>
<feature type="region of interest" description="Disordered" evidence="18">
    <location>
        <begin position="1779"/>
        <end position="1807"/>
    </location>
</feature>
<feature type="compositionally biased region" description="Low complexity" evidence="18">
    <location>
        <begin position="381"/>
        <end position="391"/>
    </location>
</feature>
<dbReference type="Gene3D" id="3.10.20.90">
    <property type="entry name" value="Phosphatidylinositol 3-kinase Catalytic Subunit, Chain A, domain 1"/>
    <property type="match status" value="1"/>
</dbReference>
<dbReference type="InterPro" id="IPR029071">
    <property type="entry name" value="Ubiquitin-like_domsf"/>
</dbReference>
<keyword evidence="10" id="KW-0009">Actin-binding</keyword>
<dbReference type="InterPro" id="IPR035963">
    <property type="entry name" value="FERM_2"/>
</dbReference>
<dbReference type="CDD" id="cd13184">
    <property type="entry name" value="FERM_C_4_1_family"/>
    <property type="match status" value="1"/>
</dbReference>
<dbReference type="GO" id="GO:0005938">
    <property type="term" value="C:cell cortex"/>
    <property type="evidence" value="ECO:0007669"/>
    <property type="project" value="UniProtKB-SubCell"/>
</dbReference>
<evidence type="ECO:0000256" key="9">
    <source>
        <dbReference type="ARBA" id="ARBA00022860"/>
    </source>
</evidence>
<evidence type="ECO:0000256" key="7">
    <source>
        <dbReference type="ARBA" id="ARBA00022618"/>
    </source>
</evidence>
<dbReference type="PANTHER" id="PTHR23280:SF12">
    <property type="entry name" value="PROTEIN 4.1"/>
    <property type="match status" value="1"/>
</dbReference>
<dbReference type="InterPro" id="IPR011993">
    <property type="entry name" value="PH-like_dom_sf"/>
</dbReference>
<dbReference type="OrthoDB" id="8400839at2759"/>
<dbReference type="SMART" id="SM01195">
    <property type="entry name" value="FA"/>
    <property type="match status" value="1"/>
</dbReference>
<dbReference type="InterPro" id="IPR007477">
    <property type="entry name" value="SAB_dom"/>
</dbReference>
<dbReference type="Gene3D" id="2.30.29.30">
    <property type="entry name" value="Pleckstrin-homology domain (PH domain)/Phosphotyrosine-binding domain (PTB)"/>
    <property type="match status" value="1"/>
</dbReference>
<keyword evidence="5" id="KW-0963">Cytoplasm</keyword>
<evidence type="ECO:0000256" key="18">
    <source>
        <dbReference type="SAM" id="MobiDB-lite"/>
    </source>
</evidence>
<dbReference type="Pfam" id="PF09380">
    <property type="entry name" value="FERM_C"/>
    <property type="match status" value="1"/>
</dbReference>
<evidence type="ECO:0000313" key="21">
    <source>
        <dbReference type="RefSeq" id="XP_010792852.1"/>
    </source>
</evidence>
<dbReference type="GO" id="GO:0005516">
    <property type="term" value="F:calmodulin binding"/>
    <property type="evidence" value="ECO:0007669"/>
    <property type="project" value="UniProtKB-KW"/>
</dbReference>
<dbReference type="FunFam" id="3.10.20.90:FF:000002">
    <property type="entry name" value="Erythrocyte protein band 4.1-like 3"/>
    <property type="match status" value="1"/>
</dbReference>
<feature type="compositionally biased region" description="Acidic residues" evidence="18">
    <location>
        <begin position="466"/>
        <end position="480"/>
    </location>
</feature>
<evidence type="ECO:0000256" key="16">
    <source>
        <dbReference type="ARBA" id="ARBA00032586"/>
    </source>
</evidence>
<evidence type="ECO:0000256" key="8">
    <source>
        <dbReference type="ARBA" id="ARBA00022776"/>
    </source>
</evidence>
<evidence type="ECO:0000256" key="3">
    <source>
        <dbReference type="ARBA" id="ARBA00004544"/>
    </source>
</evidence>
<keyword evidence="20" id="KW-1185">Reference proteome</keyword>
<evidence type="ECO:0000256" key="2">
    <source>
        <dbReference type="ARBA" id="ARBA00004245"/>
    </source>
</evidence>
<feature type="region of interest" description="Disordered" evidence="18">
    <location>
        <begin position="458"/>
        <end position="484"/>
    </location>
</feature>
<keyword evidence="17" id="KW-0175">Coiled coil</keyword>
<dbReference type="SMART" id="SM01196">
    <property type="entry name" value="FERM_C"/>
    <property type="match status" value="1"/>
</dbReference>
<dbReference type="Pfam" id="PF09379">
    <property type="entry name" value="FERM_N"/>
    <property type="match status" value="1"/>
</dbReference>
<keyword evidence="8" id="KW-0498">Mitosis</keyword>
<feature type="region of interest" description="Disordered" evidence="18">
    <location>
        <begin position="363"/>
        <end position="408"/>
    </location>
</feature>
<dbReference type="InterPro" id="IPR019748">
    <property type="entry name" value="FERM_central"/>
</dbReference>
<sequence>MQCKVTLLDDTQFECELDKHAKAQELLTKVCDHVNLLERDYFGLANWENPSTCTWMESTKEIRKQVPGAVYEFTFSVKFYPHDPAQLTEDLTRYFLCVQLRKDIMRAVLPCSFVTLSMLGSYTAQSELGEYDPELHGEDYVSDLSLAPGQSKELEDKVMELHRTYRAMTPAQADLMFLENAKKLAMYGVDLHQAKDLDGVDITLGVCSSGLMVYKDKLRINRFPWPKVLKISYKRSSFFIKIRPSEQEQYESTIGFKLPNYKASKKLWKVCVENHTFFRVPTVEPPASRRFLVLGSKFRYSGRTQAQTRQASSLIDRPAPRFTRSASKRLSRNLDGAGDETLQLLQHLSASTRSDVDDWLLMLTSDKPQPSPDLPARGESEQISIQEQEQSVHTVSWQGTGTGQTGSQTIAQTASLPGQELTSDKQQQRGKEDEWSALLGRYPPFPFVSPLDFSKQPVSRQAQFQLEEEEEKEEEEEEEEGLRMADQDLTSEEVFESLRETEILLDQLKMADVLEWKLREVRGLEERLQEMDEVAERLQELVEEELGKEEVEMLREGDLDQENGMQVERIVESVLRKSVKSMETKEDGVDELEEQIKQVFLKGILPEEEESQIKQESEKEMTGEGPSDDSLREELCQIEKKWQDEMEDKLKAGSPDVTSVVTHRNVERRIKKRVTIVEDRGQMQEEVEDVLALRGLISEETLGKEGTWRKTVILEAKTEAEVLERLQADSPSQSADGDEWFITFDRLPYKAVSKPPVTPVDRAQVDEGEYFPSETVVTTVKQKTEIVVAKRQTSEEEIRRIPEIPPPQTVTERDDDWLLMFDVVPRETLYVPPVSPEGRDHMGAESSVYLGGTATYEEIREVVSEGKNTIEVAPRLQDIPQNPVIARDDAWFVFLDVASRESTYVPPVTLKGRDQMGAESLVSLGGTAVKEEIIEVVSEERKIIEEVPRHIQEIPQQPETHREDDWFVLLNVVPRETSYVPPVAVAEVVKVSPEERVALVKITTIERSETKVVVEEIKQVFGEKQVVALPRAVREVEDDWFVLLDVAARETSYYHIPVTRDVQVYTEERLSTVAETITVESRKEVFVKETVMQWEDRGQQEVSGPLRERDDDWCILLDGVPRESAYVPPVSLVTPSYIHPSVQPQQVQVIRVEQKLQQVDLEPIRLQPSRPQTERDDDWFALFDAVHEKTVILPSVAPVEIIPDMRRTFETEVSTTETGTWKKMIIGVDSRQDETHLSEIRSSRIALPSEREGGDDWFGLFDIIRAKPVVIPPVAVVERVVQVVAAIDQKPKYLMEDVRPPVKFVEVKTSHPRRIDDDWFVLLDVAAKEPVTVDKHFHTHPEVRPAKEYAAIEKRAQKSVTIVEQKWQLEDELQQKPSAAVREVEDDWFTLLDVAEKKSAAVPERFQLPANVKVPTAGAKTKIVISERRPQFEQRILEERRPHTQTHVHHDWFVLLDVGLRESVVVPQRGARPVSAPVFSQAALAEAGIPFAILEQPQTSTPLKTSLKEERKLEVTIEAVEPSKIEAVVKKRAKRIEGDSIYIRHSLLMLEEFDKPQEDLIKHHASITELKRTFMASAPESRPSEWDKRLSTHSPFRTLGVNGQPGADGSVCISLLCNGSETKTANEETSSSLGFSGISSPTVSHMSEPDSVEARGVPVEEESPDKEVVVVFETSLVPIIEGEMAQLPLSFDPCCKALERILEEEGSCPEVSEGSGKIVGRSPASCFRSDGPQVVRCFQPPLVQTQTVTITAVSNSSAPGISTTEVPLVQTKSFIYDSSKETVGTEEEKDSSTMTTSQTVTSETSSGTTVTTTHISKVSNTISLSVGYLSQA</sequence>
<evidence type="ECO:0000256" key="10">
    <source>
        <dbReference type="ARBA" id="ARBA00023203"/>
    </source>
</evidence>
<dbReference type="GO" id="GO:0005856">
    <property type="term" value="C:cytoskeleton"/>
    <property type="evidence" value="ECO:0007669"/>
    <property type="project" value="UniProtKB-SubCell"/>
</dbReference>
<evidence type="ECO:0000256" key="11">
    <source>
        <dbReference type="ARBA" id="ARBA00023212"/>
    </source>
</evidence>
<dbReference type="PROSITE" id="PS00661">
    <property type="entry name" value="FERM_2"/>
    <property type="match status" value="1"/>
</dbReference>
<gene>
    <name evidence="21" type="primary">LOC104965577</name>
</gene>
<feature type="compositionally biased region" description="Low complexity" evidence="18">
    <location>
        <begin position="1792"/>
        <end position="1807"/>
    </location>
</feature>
<dbReference type="GO" id="GO:0003779">
    <property type="term" value="F:actin binding"/>
    <property type="evidence" value="ECO:0007669"/>
    <property type="project" value="UniProtKB-KW"/>
</dbReference>
<dbReference type="InterPro" id="IPR018980">
    <property type="entry name" value="FERM_PH-like_C"/>
</dbReference>
<feature type="coiled-coil region" evidence="17">
    <location>
        <begin position="575"/>
        <end position="602"/>
    </location>
</feature>
<reference evidence="21" key="1">
    <citation type="submission" date="2025-08" db="UniProtKB">
        <authorList>
            <consortium name="RefSeq"/>
        </authorList>
    </citation>
    <scope>IDENTIFICATION</scope>
    <source>
        <tissue evidence="21">Muscle</tissue>
    </source>
</reference>
<dbReference type="PRINTS" id="PR00935">
    <property type="entry name" value="BAND41"/>
</dbReference>
<evidence type="ECO:0000313" key="20">
    <source>
        <dbReference type="Proteomes" id="UP000504611"/>
    </source>
</evidence>
<feature type="region of interest" description="Disordered" evidence="18">
    <location>
        <begin position="610"/>
        <end position="631"/>
    </location>
</feature>
<dbReference type="SUPFAM" id="SSF47031">
    <property type="entry name" value="Second domain of FERM"/>
    <property type="match status" value="1"/>
</dbReference>
<keyword evidence="13" id="KW-0131">Cell cycle</keyword>
<dbReference type="InterPro" id="IPR000299">
    <property type="entry name" value="FERM_domain"/>
</dbReference>
<name>A0A6I9PX65_9TELE</name>
<dbReference type="RefSeq" id="XP_010792852.1">
    <property type="nucleotide sequence ID" value="XM_010794550.1"/>
</dbReference>
<dbReference type="GO" id="GO:0031032">
    <property type="term" value="P:actomyosin structure organization"/>
    <property type="evidence" value="ECO:0007669"/>
    <property type="project" value="TreeGrafter"/>
</dbReference>
<keyword evidence="12" id="KW-0539">Nucleus</keyword>
<dbReference type="Pfam" id="PF08736">
    <property type="entry name" value="FA"/>
    <property type="match status" value="1"/>
</dbReference>
<dbReference type="GO" id="GO:0005634">
    <property type="term" value="C:nucleus"/>
    <property type="evidence" value="ECO:0007669"/>
    <property type="project" value="UniProtKB-SubCell"/>
</dbReference>
<organism evidence="20 21">
    <name type="scientific">Notothenia coriiceps</name>
    <name type="common">black rockcod</name>
    <dbReference type="NCBI Taxonomy" id="8208"/>
    <lineage>
        <taxon>Eukaryota</taxon>
        <taxon>Metazoa</taxon>
        <taxon>Chordata</taxon>
        <taxon>Craniata</taxon>
        <taxon>Vertebrata</taxon>
        <taxon>Euteleostomi</taxon>
        <taxon>Actinopterygii</taxon>
        <taxon>Neopterygii</taxon>
        <taxon>Teleostei</taxon>
        <taxon>Neoteleostei</taxon>
        <taxon>Acanthomorphata</taxon>
        <taxon>Eupercaria</taxon>
        <taxon>Perciformes</taxon>
        <taxon>Notothenioidei</taxon>
        <taxon>Nototheniidae</taxon>
        <taxon>Notothenia</taxon>
    </lineage>
</organism>
<protein>
    <recommendedName>
        <fullName evidence="14">Protein 4.1</fullName>
    </recommendedName>
    <alternativeName>
        <fullName evidence="15">Band 4.1</fullName>
    </alternativeName>
    <alternativeName>
        <fullName evidence="16">Erythrocyte membrane protein band 4.1</fullName>
    </alternativeName>
</protein>
<evidence type="ECO:0000256" key="14">
    <source>
        <dbReference type="ARBA" id="ARBA00023658"/>
    </source>
</evidence>
<dbReference type="GeneID" id="104965577"/>
<evidence type="ECO:0000256" key="5">
    <source>
        <dbReference type="ARBA" id="ARBA00022490"/>
    </source>
</evidence>
<feature type="compositionally biased region" description="Low complexity" evidence="18">
    <location>
        <begin position="1630"/>
        <end position="1640"/>
    </location>
</feature>
<dbReference type="InterPro" id="IPR018979">
    <property type="entry name" value="FERM_N"/>
</dbReference>
<dbReference type="PROSITE" id="PS50057">
    <property type="entry name" value="FERM_3"/>
    <property type="match status" value="1"/>
</dbReference>
<evidence type="ECO:0000256" key="12">
    <source>
        <dbReference type="ARBA" id="ARBA00023242"/>
    </source>
</evidence>
<dbReference type="InterPro" id="IPR019747">
    <property type="entry name" value="FERM_CS"/>
</dbReference>
<evidence type="ECO:0000259" key="19">
    <source>
        <dbReference type="PROSITE" id="PS50057"/>
    </source>
</evidence>
<feature type="domain" description="FERM" evidence="19">
    <location>
        <begin position="1"/>
        <end position="282"/>
    </location>
</feature>
<feature type="coiled-coil region" evidence="17">
    <location>
        <begin position="514"/>
        <end position="548"/>
    </location>
</feature>
<dbReference type="GO" id="GO:0030866">
    <property type="term" value="P:cortical actin cytoskeleton organization"/>
    <property type="evidence" value="ECO:0007669"/>
    <property type="project" value="InterPro"/>
</dbReference>
<dbReference type="CDD" id="cd14473">
    <property type="entry name" value="FERM_B-lobe"/>
    <property type="match status" value="1"/>
</dbReference>
<dbReference type="GO" id="GO:0051301">
    <property type="term" value="P:cell division"/>
    <property type="evidence" value="ECO:0007669"/>
    <property type="project" value="UniProtKB-KW"/>
</dbReference>
<accession>A0A6I9PX65</accession>
<dbReference type="Proteomes" id="UP000504611">
    <property type="component" value="Unplaced"/>
</dbReference>
<keyword evidence="6" id="KW-0597">Phosphoprotein</keyword>
<dbReference type="InterPro" id="IPR019749">
    <property type="entry name" value="Band_41_domain"/>
</dbReference>
<dbReference type="Pfam" id="PF04382">
    <property type="entry name" value="SAB"/>
    <property type="match status" value="1"/>
</dbReference>
<keyword evidence="11" id="KW-0206">Cytoskeleton</keyword>
<dbReference type="Gene3D" id="1.20.80.10">
    <property type="match status" value="1"/>
</dbReference>
<keyword evidence="4" id="KW-0813">Transport</keyword>
<dbReference type="InterPro" id="IPR014847">
    <property type="entry name" value="FA"/>
</dbReference>
<evidence type="ECO:0000256" key="1">
    <source>
        <dbReference type="ARBA" id="ARBA00004123"/>
    </source>
</evidence>
<dbReference type="SUPFAM" id="SSF54236">
    <property type="entry name" value="Ubiquitin-like"/>
    <property type="match status" value="1"/>
</dbReference>
<evidence type="ECO:0000256" key="6">
    <source>
        <dbReference type="ARBA" id="ARBA00022553"/>
    </source>
</evidence>
<evidence type="ECO:0000256" key="17">
    <source>
        <dbReference type="SAM" id="Coils"/>
    </source>
</evidence>
<keyword evidence="9" id="KW-0112">Calmodulin-binding</keyword>
<dbReference type="SUPFAM" id="SSF50729">
    <property type="entry name" value="PH domain-like"/>
    <property type="match status" value="1"/>
</dbReference>
<evidence type="ECO:0000256" key="13">
    <source>
        <dbReference type="ARBA" id="ARBA00023306"/>
    </source>
</evidence>
<dbReference type="InterPro" id="IPR014352">
    <property type="entry name" value="FERM/acyl-CoA-bd_prot_sf"/>
</dbReference>
<dbReference type="GO" id="GO:0005886">
    <property type="term" value="C:plasma membrane"/>
    <property type="evidence" value="ECO:0007669"/>
    <property type="project" value="TreeGrafter"/>
</dbReference>
<proteinExistence type="predicted"/>
<dbReference type="Pfam" id="PF00373">
    <property type="entry name" value="FERM_M"/>
    <property type="match status" value="1"/>
</dbReference>
<keyword evidence="7" id="KW-0132">Cell division</keyword>
<dbReference type="SMART" id="SM00295">
    <property type="entry name" value="B41"/>
    <property type="match status" value="1"/>
</dbReference>
<feature type="compositionally biased region" description="Basic and acidic residues" evidence="18">
    <location>
        <begin position="611"/>
        <end position="622"/>
    </location>
</feature>
<evidence type="ECO:0000256" key="15">
    <source>
        <dbReference type="ARBA" id="ARBA00030419"/>
    </source>
</evidence>
<feature type="region of interest" description="Disordered" evidence="18">
    <location>
        <begin position="1625"/>
        <end position="1649"/>
    </location>
</feature>
<dbReference type="FunFam" id="1.20.80.10:FF:000001">
    <property type="entry name" value="Erythrocyte membrane protein band 4.1"/>
    <property type="match status" value="1"/>
</dbReference>
<comment type="subcellular location">
    <subcellularLocation>
        <location evidence="3">Cytoplasm</location>
        <location evidence="3">Cell cortex</location>
    </subcellularLocation>
    <subcellularLocation>
        <location evidence="2">Cytoplasm</location>
        <location evidence="2">Cytoskeleton</location>
    </subcellularLocation>
    <subcellularLocation>
        <location evidence="1">Nucleus</location>
    </subcellularLocation>
</comment>
<dbReference type="PANTHER" id="PTHR23280">
    <property type="entry name" value="4.1 G PROTEIN"/>
    <property type="match status" value="1"/>
</dbReference>
<dbReference type="FunFam" id="2.30.29.30:FF:000001">
    <property type="entry name" value="Erythrocyte membrane protein band 4.1"/>
    <property type="match status" value="1"/>
</dbReference>